<proteinExistence type="predicted"/>
<reference evidence="1 2" key="1">
    <citation type="submission" date="2020-03" db="EMBL/GenBank/DDBJ databases">
        <title>Draft genome of Streptomyces sp. ventii, isolated from the Axial Seamount in the Pacific Ocean, and resequencing of the two type strains Streptomyces lonarensis strain NCL 716 and Streptomyces bohaiensis strain 11A07.</title>
        <authorList>
            <person name="Loughran R.M."/>
            <person name="Pfannmuller K.M."/>
            <person name="Wasson B.J."/>
            <person name="Deadmond M.C."/>
            <person name="Paddock B.E."/>
            <person name="Koyack M.J."/>
            <person name="Gallegos D.A."/>
            <person name="Mitchell E.A."/>
            <person name="Ushijima B."/>
            <person name="Saw J.H."/>
            <person name="Mcphail K.L."/>
            <person name="Videau P."/>
        </authorList>
    </citation>
    <scope>NUCLEOTIDE SEQUENCE [LARGE SCALE GENOMIC DNA]</scope>
    <source>
        <strain evidence="1 2">11A07</strain>
    </source>
</reference>
<dbReference type="InterPro" id="IPR024486">
    <property type="entry name" value="DUF2617"/>
</dbReference>
<accession>A0ABX1CLQ2</accession>
<evidence type="ECO:0000313" key="1">
    <source>
        <dbReference type="EMBL" id="NJQ17569.1"/>
    </source>
</evidence>
<dbReference type="RefSeq" id="WP_168090220.1">
    <property type="nucleotide sequence ID" value="NZ_BHZH01000002.1"/>
</dbReference>
<comment type="caution">
    <text evidence="1">The sequence shown here is derived from an EMBL/GenBank/DDBJ whole genome shotgun (WGS) entry which is preliminary data.</text>
</comment>
<gene>
    <name evidence="1" type="ORF">HCN52_22195</name>
</gene>
<name>A0ABX1CLQ2_9ACTN</name>
<sequence>MTAATLETPYLDTAPEDISLALGLPDQEALLTTEVPVDGATVRLRLLGASHQVFVGPVRETVACLGKGVGEGLPAVLAREVDGWSYRFASHTRRYSAAEFAAVVRELRETLADRDDALFGVFPGAPDAVTALSVGRAAPDAVPDGGGAGPRVAWRTWHTYPRSFQIVETRTVAVSR</sequence>
<dbReference type="Proteomes" id="UP000727056">
    <property type="component" value="Unassembled WGS sequence"/>
</dbReference>
<keyword evidence="2" id="KW-1185">Reference proteome</keyword>
<dbReference type="Pfam" id="PF10936">
    <property type="entry name" value="DUF2617"/>
    <property type="match status" value="1"/>
</dbReference>
<evidence type="ECO:0000313" key="2">
    <source>
        <dbReference type="Proteomes" id="UP000727056"/>
    </source>
</evidence>
<protein>
    <submittedName>
        <fullName evidence="1">DUF2617 family protein</fullName>
    </submittedName>
</protein>
<dbReference type="EMBL" id="JAAVJC010000343">
    <property type="protein sequence ID" value="NJQ17569.1"/>
    <property type="molecule type" value="Genomic_DNA"/>
</dbReference>
<organism evidence="1 2">
    <name type="scientific">Streptomyces bohaiensis</name>
    <dbReference type="NCBI Taxonomy" id="1431344"/>
    <lineage>
        <taxon>Bacteria</taxon>
        <taxon>Bacillati</taxon>
        <taxon>Actinomycetota</taxon>
        <taxon>Actinomycetes</taxon>
        <taxon>Kitasatosporales</taxon>
        <taxon>Streptomycetaceae</taxon>
        <taxon>Streptomyces</taxon>
    </lineage>
</organism>